<keyword evidence="1 2" id="KW-0597">Phosphoprotein</keyword>
<dbReference type="SUPFAM" id="SSF52172">
    <property type="entry name" value="CheY-like"/>
    <property type="match status" value="1"/>
</dbReference>
<evidence type="ECO:0000256" key="2">
    <source>
        <dbReference type="PROSITE-ProRule" id="PRU00169"/>
    </source>
</evidence>
<sequence>MAKIVVVEDEKSICDVVVQMLRYAGHTVQAFEDARPALEAVDFSQTDLVVTDLEMPTSGEELIQTLRSRGIQTPVLVMSGHMDEERKRHLASLGAQETIDKPFGLPQFLARVKALIH</sequence>
<proteinExistence type="predicted"/>
<accession>A0A1F6C4J1</accession>
<dbReference type="GO" id="GO:0000160">
    <property type="term" value="P:phosphorelay signal transduction system"/>
    <property type="evidence" value="ECO:0007669"/>
    <property type="project" value="InterPro"/>
</dbReference>
<name>A0A1F6C4J1_HANXR</name>
<dbReference type="InterPro" id="IPR050595">
    <property type="entry name" value="Bact_response_regulator"/>
</dbReference>
<reference evidence="4 5" key="1">
    <citation type="journal article" date="2016" name="Nat. Commun.">
        <title>Thousands of microbial genomes shed light on interconnected biogeochemical processes in an aquifer system.</title>
        <authorList>
            <person name="Anantharaman K."/>
            <person name="Brown C.T."/>
            <person name="Hug L.A."/>
            <person name="Sharon I."/>
            <person name="Castelle C.J."/>
            <person name="Probst A.J."/>
            <person name="Thomas B.C."/>
            <person name="Singh A."/>
            <person name="Wilkins M.J."/>
            <person name="Karaoz U."/>
            <person name="Brodie E.L."/>
            <person name="Williams K.H."/>
            <person name="Hubbard S.S."/>
            <person name="Banfield J.F."/>
        </authorList>
    </citation>
    <scope>NUCLEOTIDE SEQUENCE [LARGE SCALE GENOMIC DNA]</scope>
    <source>
        <strain evidence="5">RIFCSPLOWO2_12_FULL_64_10</strain>
    </source>
</reference>
<dbReference type="Gene3D" id="3.40.50.2300">
    <property type="match status" value="1"/>
</dbReference>
<evidence type="ECO:0000259" key="3">
    <source>
        <dbReference type="PROSITE" id="PS50110"/>
    </source>
</evidence>
<dbReference type="PANTHER" id="PTHR44591:SF3">
    <property type="entry name" value="RESPONSE REGULATORY DOMAIN-CONTAINING PROTEIN"/>
    <property type="match status" value="1"/>
</dbReference>
<evidence type="ECO:0000313" key="4">
    <source>
        <dbReference type="EMBL" id="OGG44080.1"/>
    </source>
</evidence>
<protein>
    <recommendedName>
        <fullName evidence="3">Response regulatory domain-containing protein</fullName>
    </recommendedName>
</protein>
<dbReference type="EMBL" id="MFKF01000417">
    <property type="protein sequence ID" value="OGG44080.1"/>
    <property type="molecule type" value="Genomic_DNA"/>
</dbReference>
<gene>
    <name evidence="4" type="ORF">A3F84_00030</name>
</gene>
<feature type="modified residue" description="4-aspartylphosphate" evidence="2">
    <location>
        <position position="52"/>
    </location>
</feature>
<comment type="caution">
    <text evidence="4">The sequence shown here is derived from an EMBL/GenBank/DDBJ whole genome shotgun (WGS) entry which is preliminary data.</text>
</comment>
<dbReference type="InterPro" id="IPR001789">
    <property type="entry name" value="Sig_transdc_resp-reg_receiver"/>
</dbReference>
<dbReference type="SMART" id="SM00448">
    <property type="entry name" value="REC"/>
    <property type="match status" value="1"/>
</dbReference>
<evidence type="ECO:0000313" key="5">
    <source>
        <dbReference type="Proteomes" id="UP000178606"/>
    </source>
</evidence>
<dbReference type="Pfam" id="PF00072">
    <property type="entry name" value="Response_reg"/>
    <property type="match status" value="1"/>
</dbReference>
<dbReference type="PROSITE" id="PS50110">
    <property type="entry name" value="RESPONSE_REGULATORY"/>
    <property type="match status" value="1"/>
</dbReference>
<organism evidence="4 5">
    <name type="scientific">Handelsmanbacteria sp. (strain RIFCSPLOWO2_12_FULL_64_10)</name>
    <dbReference type="NCBI Taxonomy" id="1817868"/>
    <lineage>
        <taxon>Bacteria</taxon>
        <taxon>Candidatus Handelsmaniibacteriota</taxon>
    </lineage>
</organism>
<dbReference type="PANTHER" id="PTHR44591">
    <property type="entry name" value="STRESS RESPONSE REGULATOR PROTEIN 1"/>
    <property type="match status" value="1"/>
</dbReference>
<dbReference type="InterPro" id="IPR011006">
    <property type="entry name" value="CheY-like_superfamily"/>
</dbReference>
<dbReference type="Proteomes" id="UP000178606">
    <property type="component" value="Unassembled WGS sequence"/>
</dbReference>
<evidence type="ECO:0000256" key="1">
    <source>
        <dbReference type="ARBA" id="ARBA00022553"/>
    </source>
</evidence>
<feature type="domain" description="Response regulatory" evidence="3">
    <location>
        <begin position="3"/>
        <end position="116"/>
    </location>
</feature>
<dbReference type="AlphaFoldDB" id="A0A1F6C4J1"/>